<name>A0ABQ5D5X2_9ASTR</name>
<gene>
    <name evidence="1" type="ORF">Tco_0922633</name>
</gene>
<reference evidence="1" key="2">
    <citation type="submission" date="2022-01" db="EMBL/GenBank/DDBJ databases">
        <authorList>
            <person name="Yamashiro T."/>
            <person name="Shiraishi A."/>
            <person name="Satake H."/>
            <person name="Nakayama K."/>
        </authorList>
    </citation>
    <scope>NUCLEOTIDE SEQUENCE</scope>
</reference>
<reference evidence="1" key="1">
    <citation type="journal article" date="2022" name="Int. J. Mol. Sci.">
        <title>Draft Genome of Tanacetum Coccineum: Genomic Comparison of Closely Related Tanacetum-Family Plants.</title>
        <authorList>
            <person name="Yamashiro T."/>
            <person name="Shiraishi A."/>
            <person name="Nakayama K."/>
            <person name="Satake H."/>
        </authorList>
    </citation>
    <scope>NUCLEOTIDE SEQUENCE</scope>
</reference>
<evidence type="ECO:0000313" key="1">
    <source>
        <dbReference type="EMBL" id="GJT32214.1"/>
    </source>
</evidence>
<sequence>MVGPSSSEDLISSLDLDNPLHLQNSDFRANTIIFVKLTGTENYRSAYANSAPQSNQWERCNFIMLSWLLNSVSEDIFLGQIFADNAVEVWAELKETYDKLDREDVLKHNQLMKLMQFLMGLSDVFQPNRSSLLSRETLPDVKDAFAIVSREESHRGIVSSSSFGSVSKP</sequence>
<evidence type="ECO:0000313" key="2">
    <source>
        <dbReference type="Proteomes" id="UP001151760"/>
    </source>
</evidence>
<dbReference type="EMBL" id="BQNB010014773">
    <property type="protein sequence ID" value="GJT32214.1"/>
    <property type="molecule type" value="Genomic_DNA"/>
</dbReference>
<protein>
    <submittedName>
        <fullName evidence="1">Uncharacterized protein</fullName>
    </submittedName>
</protein>
<keyword evidence="2" id="KW-1185">Reference proteome</keyword>
<dbReference type="PANTHER" id="PTHR34222">
    <property type="entry name" value="GAG_PRE-INTEGRS DOMAIN-CONTAINING PROTEIN"/>
    <property type="match status" value="1"/>
</dbReference>
<proteinExistence type="predicted"/>
<accession>A0ABQ5D5X2</accession>
<dbReference type="Proteomes" id="UP001151760">
    <property type="component" value="Unassembled WGS sequence"/>
</dbReference>
<dbReference type="PANTHER" id="PTHR34222:SF99">
    <property type="entry name" value="PROTEIN, PUTATIVE-RELATED"/>
    <property type="match status" value="1"/>
</dbReference>
<comment type="caution">
    <text evidence="1">The sequence shown here is derived from an EMBL/GenBank/DDBJ whole genome shotgun (WGS) entry which is preliminary data.</text>
</comment>
<organism evidence="1 2">
    <name type="scientific">Tanacetum coccineum</name>
    <dbReference type="NCBI Taxonomy" id="301880"/>
    <lineage>
        <taxon>Eukaryota</taxon>
        <taxon>Viridiplantae</taxon>
        <taxon>Streptophyta</taxon>
        <taxon>Embryophyta</taxon>
        <taxon>Tracheophyta</taxon>
        <taxon>Spermatophyta</taxon>
        <taxon>Magnoliopsida</taxon>
        <taxon>eudicotyledons</taxon>
        <taxon>Gunneridae</taxon>
        <taxon>Pentapetalae</taxon>
        <taxon>asterids</taxon>
        <taxon>campanulids</taxon>
        <taxon>Asterales</taxon>
        <taxon>Asteraceae</taxon>
        <taxon>Asteroideae</taxon>
        <taxon>Anthemideae</taxon>
        <taxon>Anthemidinae</taxon>
        <taxon>Tanacetum</taxon>
    </lineage>
</organism>